<keyword evidence="1" id="KW-0472">Membrane</keyword>
<evidence type="ECO:0000313" key="2">
    <source>
        <dbReference type="EMBL" id="OGG87897.1"/>
    </source>
</evidence>
<evidence type="ECO:0000313" key="3">
    <source>
        <dbReference type="Proteomes" id="UP000177968"/>
    </source>
</evidence>
<dbReference type="Pfam" id="PF08570">
    <property type="entry name" value="DUF1761"/>
    <property type="match status" value="1"/>
</dbReference>
<name>A0A1F6FPU4_9BACT</name>
<feature type="transmembrane region" description="Helical" evidence="1">
    <location>
        <begin position="6"/>
        <end position="26"/>
    </location>
</feature>
<keyword evidence="1" id="KW-1133">Transmembrane helix</keyword>
<evidence type="ECO:0008006" key="4">
    <source>
        <dbReference type="Google" id="ProtNLM"/>
    </source>
</evidence>
<feature type="transmembrane region" description="Helical" evidence="1">
    <location>
        <begin position="81"/>
        <end position="106"/>
    </location>
</feature>
<reference evidence="2 3" key="1">
    <citation type="journal article" date="2016" name="Nat. Commun.">
        <title>Thousands of microbial genomes shed light on interconnected biogeochemical processes in an aquifer system.</title>
        <authorList>
            <person name="Anantharaman K."/>
            <person name="Brown C.T."/>
            <person name="Hug L.A."/>
            <person name="Sharon I."/>
            <person name="Castelle C.J."/>
            <person name="Probst A.J."/>
            <person name="Thomas B.C."/>
            <person name="Singh A."/>
            <person name="Wilkins M.J."/>
            <person name="Karaoz U."/>
            <person name="Brodie E.L."/>
            <person name="Williams K.H."/>
            <person name="Hubbard S.S."/>
            <person name="Banfield J.F."/>
        </authorList>
    </citation>
    <scope>NUCLEOTIDE SEQUENCE [LARGE SCALE GENOMIC DNA]</scope>
</reference>
<proteinExistence type="predicted"/>
<organism evidence="2 3">
    <name type="scientific">Candidatus Kaiserbacteria bacterium RIFCSPLOWO2_12_FULL_50_28</name>
    <dbReference type="NCBI Taxonomy" id="1798527"/>
    <lineage>
        <taxon>Bacteria</taxon>
        <taxon>Candidatus Kaiseribacteriota</taxon>
    </lineage>
</organism>
<evidence type="ECO:0000256" key="1">
    <source>
        <dbReference type="SAM" id="Phobius"/>
    </source>
</evidence>
<keyword evidence="1" id="KW-0812">Transmembrane</keyword>
<accession>A0A1F6FPU4</accession>
<feature type="transmembrane region" description="Helical" evidence="1">
    <location>
        <begin position="51"/>
        <end position="69"/>
    </location>
</feature>
<protein>
    <recommendedName>
        <fullName evidence="4">DUF1761 domain-containing protein</fullName>
    </recommendedName>
</protein>
<feature type="transmembrane region" description="Helical" evidence="1">
    <location>
        <begin position="113"/>
        <end position="135"/>
    </location>
</feature>
<dbReference type="InterPro" id="IPR013879">
    <property type="entry name" value="DUF1761"/>
</dbReference>
<dbReference type="EMBL" id="MFMO01000017">
    <property type="protein sequence ID" value="OGG87897.1"/>
    <property type="molecule type" value="Genomic_DNA"/>
</dbReference>
<dbReference type="AlphaFoldDB" id="A0A1F6FPU4"/>
<sequence>MYEVTWLPILVAGIIAIVIGFAWYHPKVFGTAWMRMSGITPESVESGKKRMPIVIVVATLAAMLVAYVMNHFGVAWGVFDIIGAIELGIWTWVGFVAPIMLGIVLWEQRSFKLYVINASYWLVTFIAISVTLVLVG</sequence>
<comment type="caution">
    <text evidence="2">The sequence shown here is derived from an EMBL/GenBank/DDBJ whole genome shotgun (WGS) entry which is preliminary data.</text>
</comment>
<dbReference type="Proteomes" id="UP000177968">
    <property type="component" value="Unassembled WGS sequence"/>
</dbReference>
<gene>
    <name evidence="2" type="ORF">A3H15_00040</name>
</gene>